<dbReference type="SMART" id="SM01007">
    <property type="entry name" value="Aldolase_II"/>
    <property type="match status" value="1"/>
</dbReference>
<dbReference type="SUPFAM" id="SSF53639">
    <property type="entry name" value="AraD/HMP-PK domain-like"/>
    <property type="match status" value="1"/>
</dbReference>
<dbReference type="PANTHER" id="PTHR22789">
    <property type="entry name" value="FUCULOSE PHOSPHATE ALDOLASE"/>
    <property type="match status" value="1"/>
</dbReference>
<dbReference type="InterPro" id="IPR050197">
    <property type="entry name" value="Aldolase_class_II_sugar_metab"/>
</dbReference>
<dbReference type="PANTHER" id="PTHR22789:SF0">
    <property type="entry name" value="3-OXO-TETRONATE 4-PHOSPHATE DECARBOXYLASE-RELATED"/>
    <property type="match status" value="1"/>
</dbReference>
<accession>A0A166BQU9</accession>
<keyword evidence="5" id="KW-1185">Reference proteome</keyword>
<evidence type="ECO:0000256" key="1">
    <source>
        <dbReference type="ARBA" id="ARBA00022723"/>
    </source>
</evidence>
<dbReference type="InterPro" id="IPR036409">
    <property type="entry name" value="Aldolase_II/adducin_N_sf"/>
</dbReference>
<reference evidence="4 5" key="1">
    <citation type="journal article" date="2016" name="Mol. Biol. Evol.">
        <title>Comparative Genomics of Early-Diverging Mushroom-Forming Fungi Provides Insights into the Origins of Lignocellulose Decay Capabilities.</title>
        <authorList>
            <person name="Nagy L.G."/>
            <person name="Riley R."/>
            <person name="Tritt A."/>
            <person name="Adam C."/>
            <person name="Daum C."/>
            <person name="Floudas D."/>
            <person name="Sun H."/>
            <person name="Yadav J.S."/>
            <person name="Pangilinan J."/>
            <person name="Larsson K.H."/>
            <person name="Matsuura K."/>
            <person name="Barry K."/>
            <person name="Labutti K."/>
            <person name="Kuo R."/>
            <person name="Ohm R.A."/>
            <person name="Bhattacharya S.S."/>
            <person name="Shirouzu T."/>
            <person name="Yoshinaga Y."/>
            <person name="Martin F.M."/>
            <person name="Grigoriev I.V."/>
            <person name="Hibbett D.S."/>
        </authorList>
    </citation>
    <scope>NUCLEOTIDE SEQUENCE [LARGE SCALE GENOMIC DNA]</scope>
    <source>
        <strain evidence="4 5">HHB10207 ss-3</strain>
    </source>
</reference>
<keyword evidence="1" id="KW-0479">Metal-binding</keyword>
<feature type="domain" description="Class II aldolase/adducin N-terminal" evidence="3">
    <location>
        <begin position="25"/>
        <end position="228"/>
    </location>
</feature>
<evidence type="ECO:0000256" key="2">
    <source>
        <dbReference type="ARBA" id="ARBA00023239"/>
    </source>
</evidence>
<dbReference type="GO" id="GO:0005829">
    <property type="term" value="C:cytosol"/>
    <property type="evidence" value="ECO:0007669"/>
    <property type="project" value="TreeGrafter"/>
</dbReference>
<dbReference type="Gene3D" id="3.40.225.10">
    <property type="entry name" value="Class II aldolase/adducin N-terminal domain"/>
    <property type="match status" value="1"/>
</dbReference>
<dbReference type="Pfam" id="PF00596">
    <property type="entry name" value="Aldolase_II"/>
    <property type="match status" value="1"/>
</dbReference>
<dbReference type="InterPro" id="IPR001303">
    <property type="entry name" value="Aldolase_II/adducin_N"/>
</dbReference>
<gene>
    <name evidence="4" type="ORF">SISSUDRAFT_1049581</name>
</gene>
<dbReference type="OrthoDB" id="2932980at2759"/>
<organism evidence="4 5">
    <name type="scientific">Sistotremastrum suecicum HHB10207 ss-3</name>
    <dbReference type="NCBI Taxonomy" id="1314776"/>
    <lineage>
        <taxon>Eukaryota</taxon>
        <taxon>Fungi</taxon>
        <taxon>Dikarya</taxon>
        <taxon>Basidiomycota</taxon>
        <taxon>Agaricomycotina</taxon>
        <taxon>Agaricomycetes</taxon>
        <taxon>Sistotremastrales</taxon>
        <taxon>Sistotremastraceae</taxon>
        <taxon>Sistotremastrum</taxon>
    </lineage>
</organism>
<keyword evidence="2" id="KW-0456">Lyase</keyword>
<evidence type="ECO:0000259" key="3">
    <source>
        <dbReference type="SMART" id="SM01007"/>
    </source>
</evidence>
<sequence>MSHSSRETTPVVSASVTSAFLAASVDLLDSNHILHFLGVLDAFGHVSFRNPDNSSQFVMSFSLAPALSTSQSLVLYDIETASSLSLPFNTSVQASDIPAPFSERFIHSEIYKKFPNVTSVVHSHATPVLPFGVAGIPLRAQMHTAGSLGTIGTPIFDYGKLPPSVLPENAIHDTLVRTPALGAALADTFSSSSATVLMRSHGMAVVGPSVRVATLRSFYTVEDAKVQLSVAQLGLGAQGFQGLNAREATDSETTIDGIVGRAWQLWQAQVDLQGSGLYINDLRQ</sequence>
<dbReference type="Proteomes" id="UP000076798">
    <property type="component" value="Unassembled WGS sequence"/>
</dbReference>
<dbReference type="STRING" id="1314776.A0A166BQU9"/>
<dbReference type="GO" id="GO:0016832">
    <property type="term" value="F:aldehyde-lyase activity"/>
    <property type="evidence" value="ECO:0007669"/>
    <property type="project" value="TreeGrafter"/>
</dbReference>
<evidence type="ECO:0000313" key="4">
    <source>
        <dbReference type="EMBL" id="KZT36645.1"/>
    </source>
</evidence>
<dbReference type="GO" id="GO:0019323">
    <property type="term" value="P:pentose catabolic process"/>
    <property type="evidence" value="ECO:0007669"/>
    <property type="project" value="TreeGrafter"/>
</dbReference>
<name>A0A166BQU9_9AGAM</name>
<proteinExistence type="predicted"/>
<dbReference type="AlphaFoldDB" id="A0A166BQU9"/>
<protein>
    <submittedName>
        <fullName evidence="4">Arad-like aldolase/epimerase</fullName>
    </submittedName>
</protein>
<dbReference type="EMBL" id="KV428102">
    <property type="protein sequence ID" value="KZT36645.1"/>
    <property type="molecule type" value="Genomic_DNA"/>
</dbReference>
<dbReference type="GO" id="GO:0046872">
    <property type="term" value="F:metal ion binding"/>
    <property type="evidence" value="ECO:0007669"/>
    <property type="project" value="UniProtKB-KW"/>
</dbReference>
<evidence type="ECO:0000313" key="5">
    <source>
        <dbReference type="Proteomes" id="UP000076798"/>
    </source>
</evidence>